<dbReference type="CDD" id="cd12172">
    <property type="entry name" value="PGDH_like_2"/>
    <property type="match status" value="1"/>
</dbReference>
<evidence type="ECO:0000256" key="3">
    <source>
        <dbReference type="ARBA" id="ARBA00023027"/>
    </source>
</evidence>
<evidence type="ECO:0000256" key="1">
    <source>
        <dbReference type="ARBA" id="ARBA00005854"/>
    </source>
</evidence>
<dbReference type="GO" id="GO:0016616">
    <property type="term" value="F:oxidoreductase activity, acting on the CH-OH group of donors, NAD or NADP as acceptor"/>
    <property type="evidence" value="ECO:0007669"/>
    <property type="project" value="InterPro"/>
</dbReference>
<feature type="domain" description="D-isomer specific 2-hydroxyacid dehydrogenase catalytic" evidence="5">
    <location>
        <begin position="16"/>
        <end position="307"/>
    </location>
</feature>
<sequence>MAKVLITPRSFAKYNKEEIVQLFEEADIEPIFNETGTIYTEEKLIESVSDVDGIIVGVDPITENVINNAPKLKTIAKYGVGIDNINVELAKEKDITITRTIGANASAVADYDFALLMAVARRVVEINNAAKEKIDWSKKMALDIYGKKIGILGLGATGRETVKRAQGFAMDIYGYDIYEDKDYIKENNIHFTQDLTTIFKECDFISIHIPLTEDTHYLINKDLFAIAKPNLVLTNTARGGIINEKDLYEALANKQIFGAGIDAFEQEPLEDSPLLGLENLIIGTHTAASSVGASEQMTFQATQNVISEIQR</sequence>
<reference evidence="8 9" key="1">
    <citation type="journal article" date="2020" name="J. Bacteriol.">
        <title>Aerococcus urinae Isolated from Women with Lower Urinary Tract Symptoms: In Vitro Aggregation and Genome Analysis.</title>
        <authorList>
            <person name="Hilt E.E."/>
            <person name="Putonti C."/>
            <person name="Thomas-White K."/>
            <person name="Lewis A.L."/>
            <person name="Visick K.L."/>
            <person name="Gilbert N.M."/>
            <person name="Wolfe A.J."/>
        </authorList>
    </citation>
    <scope>NUCLEOTIDE SEQUENCE [LARGE SCALE GENOMIC DNA]</scope>
    <source>
        <strain evidence="8 9">UMB1016</strain>
    </source>
</reference>
<evidence type="ECO:0000313" key="8">
    <source>
        <dbReference type="EMBL" id="WWC54499.1"/>
    </source>
</evidence>
<evidence type="ECO:0000259" key="5">
    <source>
        <dbReference type="Pfam" id="PF00389"/>
    </source>
</evidence>
<dbReference type="Proteomes" id="UP000250354">
    <property type="component" value="Chromosome"/>
</dbReference>
<accession>A0A9Q4DDR6</accession>
<dbReference type="GeneID" id="86858327"/>
<evidence type="ECO:0000256" key="2">
    <source>
        <dbReference type="ARBA" id="ARBA00023002"/>
    </source>
</evidence>
<evidence type="ECO:0000313" key="7">
    <source>
        <dbReference type="EMBL" id="MCY3087911.1"/>
    </source>
</evidence>
<keyword evidence="9" id="KW-1185">Reference proteome</keyword>
<dbReference type="EMBL" id="JAOTMY010000003">
    <property type="protein sequence ID" value="MCY3087911.1"/>
    <property type="molecule type" value="Genomic_DNA"/>
</dbReference>
<dbReference type="InterPro" id="IPR006140">
    <property type="entry name" value="D-isomer_DH_NAD-bd"/>
</dbReference>
<comment type="similarity">
    <text evidence="1 4">Belongs to the D-isomer specific 2-hydroxyacid dehydrogenase family.</text>
</comment>
<dbReference type="SUPFAM" id="SSF52283">
    <property type="entry name" value="Formate/glycerate dehydrogenase catalytic domain-like"/>
    <property type="match status" value="1"/>
</dbReference>
<evidence type="ECO:0000256" key="4">
    <source>
        <dbReference type="RuleBase" id="RU003719"/>
    </source>
</evidence>
<dbReference type="PANTHER" id="PTHR42789:SF1">
    <property type="entry name" value="D-ISOMER SPECIFIC 2-HYDROXYACID DEHYDROGENASE FAMILY PROTEIN (AFU_ORTHOLOGUE AFUA_6G10090)"/>
    <property type="match status" value="1"/>
</dbReference>
<dbReference type="Proteomes" id="UP001069047">
    <property type="component" value="Unassembled WGS sequence"/>
</dbReference>
<evidence type="ECO:0000259" key="6">
    <source>
        <dbReference type="Pfam" id="PF02826"/>
    </source>
</evidence>
<dbReference type="GO" id="GO:0051287">
    <property type="term" value="F:NAD binding"/>
    <property type="evidence" value="ECO:0007669"/>
    <property type="project" value="InterPro"/>
</dbReference>
<dbReference type="Gene3D" id="3.40.50.720">
    <property type="entry name" value="NAD(P)-binding Rossmann-like Domain"/>
    <property type="match status" value="2"/>
</dbReference>
<name>A0A1E9PMZ8_9LACT</name>
<protein>
    <submittedName>
        <fullName evidence="7">Phosphoglycerate dehydrogenase</fullName>
    </submittedName>
</protein>
<dbReference type="SUPFAM" id="SSF51735">
    <property type="entry name" value="NAD(P)-binding Rossmann-fold domains"/>
    <property type="match status" value="1"/>
</dbReference>
<dbReference type="Pfam" id="PF00389">
    <property type="entry name" value="2-Hacid_dh"/>
    <property type="match status" value="1"/>
</dbReference>
<dbReference type="InterPro" id="IPR029753">
    <property type="entry name" value="D-isomer_DH_CS"/>
</dbReference>
<keyword evidence="3" id="KW-0520">NAD</keyword>
<dbReference type="InterPro" id="IPR050857">
    <property type="entry name" value="D-2-hydroxyacid_DH"/>
</dbReference>
<evidence type="ECO:0000313" key="10">
    <source>
        <dbReference type="Proteomes" id="UP001069047"/>
    </source>
</evidence>
<dbReference type="InterPro" id="IPR036291">
    <property type="entry name" value="NAD(P)-bd_dom_sf"/>
</dbReference>
<proteinExistence type="inferred from homology"/>
<reference evidence="8" key="3">
    <citation type="submission" date="2024-02" db="EMBL/GenBank/DDBJ databases">
        <authorList>
            <person name="Choi B."/>
        </authorList>
    </citation>
    <scope>NUCLEOTIDE SEQUENCE</scope>
    <source>
        <strain evidence="8">UMB1016</strain>
    </source>
</reference>
<keyword evidence="2 4" id="KW-0560">Oxidoreductase</keyword>
<feature type="domain" description="D-isomer specific 2-hydroxyacid dehydrogenase NAD-binding" evidence="6">
    <location>
        <begin position="113"/>
        <end position="287"/>
    </location>
</feature>
<reference evidence="7" key="2">
    <citation type="submission" date="2022-09" db="EMBL/GenBank/DDBJ databases">
        <title>Aerococcus urinae taxonomy study.</title>
        <authorList>
            <person name="Christensen J."/>
            <person name="Senneby E."/>
        </authorList>
    </citation>
    <scope>NUCLEOTIDE SEQUENCE</scope>
    <source>
        <strain evidence="7">LUND-41-B12</strain>
    </source>
</reference>
<dbReference type="AlphaFoldDB" id="A0A1E9PMZ8"/>
<accession>A0A1E9PMZ8</accession>
<evidence type="ECO:0000313" key="9">
    <source>
        <dbReference type="Proteomes" id="UP000250354"/>
    </source>
</evidence>
<organism evidence="7 10">
    <name type="scientific">Aerococcus mictus</name>
    <dbReference type="NCBI Taxonomy" id="2976810"/>
    <lineage>
        <taxon>Bacteria</taxon>
        <taxon>Bacillati</taxon>
        <taxon>Bacillota</taxon>
        <taxon>Bacilli</taxon>
        <taxon>Lactobacillales</taxon>
        <taxon>Aerococcaceae</taxon>
        <taxon>Aerococcus</taxon>
    </lineage>
</organism>
<dbReference type="RefSeq" id="WP_013669018.1">
    <property type="nucleotide sequence ID" value="NZ_CAJHLJ010000004.1"/>
</dbReference>
<dbReference type="PROSITE" id="PS00670">
    <property type="entry name" value="D_2_HYDROXYACID_DH_2"/>
    <property type="match status" value="1"/>
</dbReference>
<dbReference type="Pfam" id="PF02826">
    <property type="entry name" value="2-Hacid_dh_C"/>
    <property type="match status" value="1"/>
</dbReference>
<dbReference type="InterPro" id="IPR006139">
    <property type="entry name" value="D-isomer_2_OHA_DH_cat_dom"/>
</dbReference>
<gene>
    <name evidence="8" type="ORF">DBT44_0008975</name>
    <name evidence="7" type="ORF">ODY61_07305</name>
</gene>
<dbReference type="EMBL" id="CP145132">
    <property type="protein sequence ID" value="WWC54499.1"/>
    <property type="molecule type" value="Genomic_DNA"/>
</dbReference>
<dbReference type="PANTHER" id="PTHR42789">
    <property type="entry name" value="D-ISOMER SPECIFIC 2-HYDROXYACID DEHYDROGENASE FAMILY PROTEIN (AFU_ORTHOLOGUE AFUA_6G10090)"/>
    <property type="match status" value="1"/>
</dbReference>